<proteinExistence type="predicted"/>
<dbReference type="STRING" id="745411.B3C1_17852"/>
<name>K2JRW3_9GAMM</name>
<keyword evidence="2" id="KW-1185">Reference proteome</keyword>
<comment type="caution">
    <text evidence="1">The sequence shown here is derived from an EMBL/GenBank/DDBJ whole genome shotgun (WGS) entry which is preliminary data.</text>
</comment>
<reference evidence="1 2" key="1">
    <citation type="journal article" date="2012" name="J. Bacteriol.">
        <title>Genome Sequence of Gallaecimonas xiamenensis Type Strain 3-C-1.</title>
        <authorList>
            <person name="Lai Q."/>
            <person name="Wang L."/>
            <person name="Wang W."/>
            <person name="Shao Z."/>
        </authorList>
    </citation>
    <scope>NUCLEOTIDE SEQUENCE [LARGE SCALE GENOMIC DNA]</scope>
    <source>
        <strain evidence="1 2">3-C-1</strain>
    </source>
</reference>
<evidence type="ECO:0000313" key="2">
    <source>
        <dbReference type="Proteomes" id="UP000006755"/>
    </source>
</evidence>
<dbReference type="Proteomes" id="UP000006755">
    <property type="component" value="Unassembled WGS sequence"/>
</dbReference>
<evidence type="ECO:0000313" key="1">
    <source>
        <dbReference type="EMBL" id="EKE67930.1"/>
    </source>
</evidence>
<dbReference type="EMBL" id="AMRI01000035">
    <property type="protein sequence ID" value="EKE67930.1"/>
    <property type="molecule type" value="Genomic_DNA"/>
</dbReference>
<sequence length="70" mass="7662">MTLFFYIKIATGLLPAKPLGDVIIFSRHRAGVFGSKMALTICPPAPLSDPLILEAFISRFLSARSMPLKN</sequence>
<organism evidence="1 2">
    <name type="scientific">Gallaecimonas xiamenensis 3-C-1</name>
    <dbReference type="NCBI Taxonomy" id="745411"/>
    <lineage>
        <taxon>Bacteria</taxon>
        <taxon>Pseudomonadati</taxon>
        <taxon>Pseudomonadota</taxon>
        <taxon>Gammaproteobacteria</taxon>
        <taxon>Enterobacterales</taxon>
        <taxon>Gallaecimonadaceae</taxon>
        <taxon>Gallaecimonas</taxon>
    </lineage>
</organism>
<accession>K2JRW3</accession>
<gene>
    <name evidence="1" type="ORF">B3C1_17852</name>
</gene>
<protein>
    <submittedName>
        <fullName evidence="1">Uncharacterized protein</fullName>
    </submittedName>
</protein>
<dbReference type="AlphaFoldDB" id="K2JRW3"/>